<reference evidence="3" key="1">
    <citation type="submission" date="2023-02" db="EMBL/GenBank/DDBJ databases">
        <title>Tahibacter soli sp. nov. isolated from soil.</title>
        <authorList>
            <person name="Baek J.H."/>
            <person name="Lee J.K."/>
            <person name="Choi D.G."/>
            <person name="Jeon C.O."/>
        </authorList>
    </citation>
    <scope>NUCLEOTIDE SEQUENCE</scope>
    <source>
        <strain evidence="3">BL</strain>
    </source>
</reference>
<dbReference type="EMBL" id="JAOVZO020000023">
    <property type="protein sequence ID" value="MDC8016076.1"/>
    <property type="molecule type" value="Genomic_DNA"/>
</dbReference>
<name>A0A9X4BKF0_9GAMM</name>
<comment type="caution">
    <text evidence="3">The sequence shown here is derived from an EMBL/GenBank/DDBJ whole genome shotgun (WGS) entry which is preliminary data.</text>
</comment>
<feature type="region of interest" description="Disordered" evidence="1">
    <location>
        <begin position="549"/>
        <end position="579"/>
    </location>
</feature>
<proteinExistence type="predicted"/>
<organism evidence="3 4">
    <name type="scientific">Tahibacter soli</name>
    <dbReference type="NCBI Taxonomy" id="2983605"/>
    <lineage>
        <taxon>Bacteria</taxon>
        <taxon>Pseudomonadati</taxon>
        <taxon>Pseudomonadota</taxon>
        <taxon>Gammaproteobacteria</taxon>
        <taxon>Lysobacterales</taxon>
        <taxon>Rhodanobacteraceae</taxon>
        <taxon>Tahibacter</taxon>
    </lineage>
</organism>
<evidence type="ECO:0000313" key="3">
    <source>
        <dbReference type="EMBL" id="MDC8016076.1"/>
    </source>
</evidence>
<dbReference type="AlphaFoldDB" id="A0A9X4BKF0"/>
<dbReference type="InterPro" id="IPR025295">
    <property type="entry name" value="eCIS_core_dom"/>
</dbReference>
<protein>
    <submittedName>
        <fullName evidence="3">DUF4157 domain-containing protein</fullName>
    </submittedName>
</protein>
<feature type="compositionally biased region" description="Low complexity" evidence="1">
    <location>
        <begin position="569"/>
        <end position="579"/>
    </location>
</feature>
<evidence type="ECO:0000256" key="1">
    <source>
        <dbReference type="SAM" id="MobiDB-lite"/>
    </source>
</evidence>
<dbReference type="RefSeq" id="WP_272842193.1">
    <property type="nucleotide sequence ID" value="NZ_JAOVZO020000023.1"/>
</dbReference>
<sequence length="579" mass="62500">MRQLQKEKVQAKFAVGAANDAFEREADAVADRVMRDAATGPASPAPVAVQRAADRATDGSDAPASVDAVLARGGAPLDAGLRADMEARFGHDFSHVRTHTDAAAERSAHEIDAAAYTAGHHVVFGRDRYAPSTPAGRRLIAHELTHVLQQAPGVVRRAPAPKPAAGTAKDAPKLDVLASKNKAPCACLVFIHHSERNARLIAKSMYESCDYNLAIVEPAGDRDINLPGHGLIDPNELFPRHVAEACWNDDKPCTDFMKANEGKTAAADVKAYAERQFFLAIKSCSKGFTLPVVGLHNNTIADTADYRKQVKEGKADLPKIEGKTFDKSLKRGDKAPADTLPFDDFTDWMKTRSGVLKPKKTNIFIWCNANDNTKCQIGDPTHPDNVVWVTNEADFEKLRGKKANVALQTKVDPKGNSSTDLSSLFVFLGEIVGAHHDALKKQYEALEAADAKVVADALNWMFGGPQPDATGLGREAELMYALFVFLTLGSRTKPDDKVRKDQLEKLRFVNIEAPHSSDEAGVGEADFRVRSLDRVRSTLAALGLDCCDDKPAAGQTESPAKKLENAVRAGAATAKAKTP</sequence>
<gene>
    <name evidence="3" type="ORF">OD750_026420</name>
</gene>
<evidence type="ECO:0000313" key="4">
    <source>
        <dbReference type="Proteomes" id="UP001139971"/>
    </source>
</evidence>
<evidence type="ECO:0000259" key="2">
    <source>
        <dbReference type="Pfam" id="PF13699"/>
    </source>
</evidence>
<dbReference type="Pfam" id="PF13699">
    <property type="entry name" value="eCIS_core"/>
    <property type="match status" value="1"/>
</dbReference>
<feature type="domain" description="eCIS core" evidence="2">
    <location>
        <begin position="76"/>
        <end position="152"/>
    </location>
</feature>
<dbReference type="Proteomes" id="UP001139971">
    <property type="component" value="Unassembled WGS sequence"/>
</dbReference>
<accession>A0A9X4BKF0</accession>
<keyword evidence="4" id="KW-1185">Reference proteome</keyword>